<dbReference type="PROSITE" id="PS01117">
    <property type="entry name" value="HTH_MARR_1"/>
    <property type="match status" value="1"/>
</dbReference>
<sequence length="175" mass="20083">MAGMPESRSPTPMNDATDLEAIVRNEPKRGKRELRLWLRLLSTANLISGQIRRNLRSHFDITLPRFDLMAQLYREPDGLRLSELSKRMMVSNGNLTGLVERLVQEGLVLRETDPDDRRAFNVRLSESGFASFAEFAAENERFIKALFRSVDQPTMEALMDNLHHLKNSVRRNSAD</sequence>
<dbReference type="InterPro" id="IPR036390">
    <property type="entry name" value="WH_DNA-bd_sf"/>
</dbReference>
<dbReference type="HOGENOM" id="CLU_083287_27_2_5"/>
<dbReference type="InterPro" id="IPR023187">
    <property type="entry name" value="Tscrpt_reg_MarR-type_CS"/>
</dbReference>
<dbReference type="AlphaFoldDB" id="Q07LL9"/>
<dbReference type="eggNOG" id="COG1846">
    <property type="taxonomic scope" value="Bacteria"/>
</dbReference>
<dbReference type="PANTHER" id="PTHR33164:SF43">
    <property type="entry name" value="HTH-TYPE TRANSCRIPTIONAL REPRESSOR YETL"/>
    <property type="match status" value="1"/>
</dbReference>
<dbReference type="GO" id="GO:0003677">
    <property type="term" value="F:DNA binding"/>
    <property type="evidence" value="ECO:0007669"/>
    <property type="project" value="UniProtKB-KW"/>
</dbReference>
<keyword evidence="2" id="KW-0238">DNA-binding</keyword>
<name>Q07LL9_RHOP5</name>
<keyword evidence="3" id="KW-0804">Transcription</keyword>
<proteinExistence type="predicted"/>
<feature type="domain" description="HTH marR-type" evidence="4">
    <location>
        <begin position="33"/>
        <end position="167"/>
    </location>
</feature>
<dbReference type="SMART" id="SM00347">
    <property type="entry name" value="HTH_MARR"/>
    <property type="match status" value="1"/>
</dbReference>
<dbReference type="PRINTS" id="PR00598">
    <property type="entry name" value="HTHMARR"/>
</dbReference>
<dbReference type="STRING" id="316055.RPE_3230"/>
<dbReference type="GO" id="GO:0003700">
    <property type="term" value="F:DNA-binding transcription factor activity"/>
    <property type="evidence" value="ECO:0007669"/>
    <property type="project" value="InterPro"/>
</dbReference>
<dbReference type="PROSITE" id="PS50995">
    <property type="entry name" value="HTH_MARR_2"/>
    <property type="match status" value="1"/>
</dbReference>
<dbReference type="Pfam" id="PF01047">
    <property type="entry name" value="MarR"/>
    <property type="match status" value="1"/>
</dbReference>
<protein>
    <submittedName>
        <fullName evidence="5">Transcriptional regulator, MarR family</fullName>
    </submittedName>
</protein>
<reference evidence="5" key="1">
    <citation type="submission" date="2006-09" db="EMBL/GenBank/DDBJ databases">
        <title>Complete sequence of Rhodopseudomonas palustris BisA53.</title>
        <authorList>
            <consortium name="US DOE Joint Genome Institute"/>
            <person name="Copeland A."/>
            <person name="Lucas S."/>
            <person name="Lapidus A."/>
            <person name="Barry K."/>
            <person name="Detter J.C."/>
            <person name="Glavina del Rio T."/>
            <person name="Hammon N."/>
            <person name="Israni S."/>
            <person name="Dalin E."/>
            <person name="Tice H."/>
            <person name="Pitluck S."/>
            <person name="Chain P."/>
            <person name="Malfatti S."/>
            <person name="Shin M."/>
            <person name="Vergez L."/>
            <person name="Schmutz J."/>
            <person name="Larimer F."/>
            <person name="Land M."/>
            <person name="Hauser L."/>
            <person name="Pelletier D.A."/>
            <person name="Kyrpides N."/>
            <person name="Kim E."/>
            <person name="Harwood C.S."/>
            <person name="Oda Y."/>
            <person name="Richardson P."/>
        </authorList>
    </citation>
    <scope>NUCLEOTIDE SEQUENCE [LARGE SCALE GENOMIC DNA]</scope>
    <source>
        <strain evidence="5">BisA53</strain>
    </source>
</reference>
<organism evidence="5">
    <name type="scientific">Rhodopseudomonas palustris (strain BisA53)</name>
    <dbReference type="NCBI Taxonomy" id="316055"/>
    <lineage>
        <taxon>Bacteria</taxon>
        <taxon>Pseudomonadati</taxon>
        <taxon>Pseudomonadota</taxon>
        <taxon>Alphaproteobacteria</taxon>
        <taxon>Hyphomicrobiales</taxon>
        <taxon>Nitrobacteraceae</taxon>
        <taxon>Rhodopseudomonas</taxon>
    </lineage>
</organism>
<accession>Q07LL9</accession>
<keyword evidence="1" id="KW-0805">Transcription regulation</keyword>
<dbReference type="PANTHER" id="PTHR33164">
    <property type="entry name" value="TRANSCRIPTIONAL REGULATOR, MARR FAMILY"/>
    <property type="match status" value="1"/>
</dbReference>
<gene>
    <name evidence="5" type="ordered locus">RPE_3230</name>
</gene>
<evidence type="ECO:0000313" key="5">
    <source>
        <dbReference type="EMBL" id="ABJ07165.1"/>
    </source>
</evidence>
<evidence type="ECO:0000259" key="4">
    <source>
        <dbReference type="PROSITE" id="PS50995"/>
    </source>
</evidence>
<dbReference type="KEGG" id="rpe:RPE_3230"/>
<dbReference type="EMBL" id="CP000463">
    <property type="protein sequence ID" value="ABJ07165.1"/>
    <property type="molecule type" value="Genomic_DNA"/>
</dbReference>
<evidence type="ECO:0000256" key="3">
    <source>
        <dbReference type="ARBA" id="ARBA00023163"/>
    </source>
</evidence>
<dbReference type="InterPro" id="IPR000835">
    <property type="entry name" value="HTH_MarR-typ"/>
</dbReference>
<dbReference type="SUPFAM" id="SSF46785">
    <property type="entry name" value="Winged helix' DNA-binding domain"/>
    <property type="match status" value="1"/>
</dbReference>
<dbReference type="InterPro" id="IPR039422">
    <property type="entry name" value="MarR/SlyA-like"/>
</dbReference>
<dbReference type="InterPro" id="IPR036388">
    <property type="entry name" value="WH-like_DNA-bd_sf"/>
</dbReference>
<evidence type="ECO:0000256" key="2">
    <source>
        <dbReference type="ARBA" id="ARBA00023125"/>
    </source>
</evidence>
<dbReference type="GO" id="GO:0006950">
    <property type="term" value="P:response to stress"/>
    <property type="evidence" value="ECO:0007669"/>
    <property type="project" value="TreeGrafter"/>
</dbReference>
<dbReference type="Gene3D" id="1.10.10.10">
    <property type="entry name" value="Winged helix-like DNA-binding domain superfamily/Winged helix DNA-binding domain"/>
    <property type="match status" value="1"/>
</dbReference>
<evidence type="ECO:0000256" key="1">
    <source>
        <dbReference type="ARBA" id="ARBA00023015"/>
    </source>
</evidence>